<accession>A0AC61QP86</accession>
<dbReference type="Proteomes" id="UP000308886">
    <property type="component" value="Unassembled WGS sequence"/>
</dbReference>
<evidence type="ECO:0000313" key="2">
    <source>
        <dbReference type="Proteomes" id="UP000308886"/>
    </source>
</evidence>
<dbReference type="EMBL" id="SRZC01000015">
    <property type="protein sequence ID" value="TGX81563.1"/>
    <property type="molecule type" value="Genomic_DNA"/>
</dbReference>
<proteinExistence type="predicted"/>
<evidence type="ECO:0000313" key="1">
    <source>
        <dbReference type="EMBL" id="TGX81563.1"/>
    </source>
</evidence>
<keyword evidence="2" id="KW-1185">Reference proteome</keyword>
<organism evidence="1 2">
    <name type="scientific">Palleniella muris</name>
    <dbReference type="NCBI Taxonomy" id="3038145"/>
    <lineage>
        <taxon>Bacteria</taxon>
        <taxon>Pseudomonadati</taxon>
        <taxon>Bacteroidota</taxon>
        <taxon>Bacteroidia</taxon>
        <taxon>Bacteroidales</taxon>
        <taxon>Prevotellaceae</taxon>
        <taxon>Palleniella</taxon>
    </lineage>
</organism>
<gene>
    <name evidence="1" type="ORF">E5358_09710</name>
</gene>
<reference evidence="1" key="1">
    <citation type="submission" date="2019-04" db="EMBL/GenBank/DDBJ databases">
        <title>Microbes associate with the intestines of laboratory mice.</title>
        <authorList>
            <person name="Navarre W."/>
            <person name="Wong E."/>
            <person name="Huang K."/>
            <person name="Tropini C."/>
            <person name="Ng K."/>
            <person name="Yu B."/>
        </authorList>
    </citation>
    <scope>NUCLEOTIDE SEQUENCE</scope>
    <source>
        <strain evidence="1">NM73_A23</strain>
    </source>
</reference>
<name>A0AC61QP86_9BACT</name>
<protein>
    <submittedName>
        <fullName evidence="1">Response regulator transcription factor</fullName>
    </submittedName>
</protein>
<sequence>MNSNVNCIAIDDEPLALEIIEKFCTRMDGFALRTYSDPEEGLAAILQERPDIVFLDIEMENITGLAIARRLPKEICVIFTTAYLNYALEGFNLDVVDYLHKPFAFSRFQAACTKALRRIEFNAMNSASQNLVVKQEYNNVSIPLSDILYIEAMEGYSRIHRLSDKPIMSRGVLKSFGDRLSPTEFIRTHRSYIVAAGKVKSFTKQSVTLVNGATLPISRQYSENVVRLLSE</sequence>
<comment type="caution">
    <text evidence="1">The sequence shown here is derived from an EMBL/GenBank/DDBJ whole genome shotgun (WGS) entry which is preliminary data.</text>
</comment>